<evidence type="ECO:0000313" key="4">
    <source>
        <dbReference type="Proteomes" id="UP001448207"/>
    </source>
</evidence>
<name>A0ABR3AV19_PHYBL</name>
<keyword evidence="2" id="KW-1133">Transmembrane helix</keyword>
<keyword evidence="4" id="KW-1185">Reference proteome</keyword>
<reference evidence="3 4" key="1">
    <citation type="submission" date="2024-04" db="EMBL/GenBank/DDBJ databases">
        <title>Symmetric and asymmetric DNA N6-adenine methylation regulates different biological responses in Mucorales.</title>
        <authorList>
            <consortium name="Lawrence Berkeley National Laboratory"/>
            <person name="Lax C."/>
            <person name="Mondo S.J."/>
            <person name="Osorio-Concepcion M."/>
            <person name="Muszewska A."/>
            <person name="Corrochano-Luque M."/>
            <person name="Gutierrez G."/>
            <person name="Riley R."/>
            <person name="Lipzen A."/>
            <person name="Guo J."/>
            <person name="Hundley H."/>
            <person name="Amirebrahimi M."/>
            <person name="Ng V."/>
            <person name="Lorenzo-Gutierrez D."/>
            <person name="Binder U."/>
            <person name="Yang J."/>
            <person name="Song Y."/>
            <person name="Canovas D."/>
            <person name="Navarro E."/>
            <person name="Freitag M."/>
            <person name="Gabaldon T."/>
            <person name="Grigoriev I.V."/>
            <person name="Corrochano L.M."/>
            <person name="Nicolas F.E."/>
            <person name="Garre V."/>
        </authorList>
    </citation>
    <scope>NUCLEOTIDE SEQUENCE [LARGE SCALE GENOMIC DNA]</scope>
    <source>
        <strain evidence="3 4">L51</strain>
    </source>
</reference>
<dbReference type="Proteomes" id="UP001448207">
    <property type="component" value="Unassembled WGS sequence"/>
</dbReference>
<comment type="caution">
    <text evidence="3">The sequence shown here is derived from an EMBL/GenBank/DDBJ whole genome shotgun (WGS) entry which is preliminary data.</text>
</comment>
<feature type="transmembrane region" description="Helical" evidence="2">
    <location>
        <begin position="72"/>
        <end position="91"/>
    </location>
</feature>
<evidence type="ECO:0000256" key="1">
    <source>
        <dbReference type="SAM" id="MobiDB-lite"/>
    </source>
</evidence>
<organism evidence="3 4">
    <name type="scientific">Phycomyces blakesleeanus</name>
    <dbReference type="NCBI Taxonomy" id="4837"/>
    <lineage>
        <taxon>Eukaryota</taxon>
        <taxon>Fungi</taxon>
        <taxon>Fungi incertae sedis</taxon>
        <taxon>Mucoromycota</taxon>
        <taxon>Mucoromycotina</taxon>
        <taxon>Mucoromycetes</taxon>
        <taxon>Mucorales</taxon>
        <taxon>Phycomycetaceae</taxon>
        <taxon>Phycomyces</taxon>
    </lineage>
</organism>
<accession>A0ABR3AV19</accession>
<proteinExistence type="predicted"/>
<feature type="region of interest" description="Disordered" evidence="1">
    <location>
        <begin position="1"/>
        <end position="33"/>
    </location>
</feature>
<keyword evidence="2" id="KW-0812">Transmembrane</keyword>
<dbReference type="EMBL" id="JBCLYO010000018">
    <property type="protein sequence ID" value="KAL0081232.1"/>
    <property type="molecule type" value="Genomic_DNA"/>
</dbReference>
<evidence type="ECO:0000313" key="3">
    <source>
        <dbReference type="EMBL" id="KAL0081232.1"/>
    </source>
</evidence>
<gene>
    <name evidence="3" type="ORF">J3Q64DRAFT_1194743</name>
</gene>
<protein>
    <submittedName>
        <fullName evidence="3">Uncharacterized protein</fullName>
    </submittedName>
</protein>
<evidence type="ECO:0000256" key="2">
    <source>
        <dbReference type="SAM" id="Phobius"/>
    </source>
</evidence>
<sequence>MQTTEQPRNQATEQPSNQATEQPRNQVTKQPSNQNIETSQYIYERINFNMNIFLHCMVYKPLLAISAKKIRCVLFFISIYIIIATFTTFVLSKERFL</sequence>
<keyword evidence="2" id="KW-0472">Membrane</keyword>